<dbReference type="Proteomes" id="UP001253545">
    <property type="component" value="Unassembled WGS sequence"/>
</dbReference>
<dbReference type="InterPro" id="IPR052372">
    <property type="entry name" value="YpjD/HemX"/>
</dbReference>
<dbReference type="PANTHER" id="PTHR38034:SF1">
    <property type="entry name" value="INNER MEMBRANE PROTEIN YPJD"/>
    <property type="match status" value="1"/>
</dbReference>
<dbReference type="Pfam" id="PF01578">
    <property type="entry name" value="Cytochrom_C_asm"/>
    <property type="match status" value="1"/>
</dbReference>
<evidence type="ECO:0000313" key="4">
    <source>
        <dbReference type="Proteomes" id="UP001253545"/>
    </source>
</evidence>
<organism evidence="3 4">
    <name type="scientific">Glaciecola petra</name>
    <dbReference type="NCBI Taxonomy" id="3075602"/>
    <lineage>
        <taxon>Bacteria</taxon>
        <taxon>Pseudomonadati</taxon>
        <taxon>Pseudomonadota</taxon>
        <taxon>Gammaproteobacteria</taxon>
        <taxon>Alteromonadales</taxon>
        <taxon>Alteromonadaceae</taxon>
        <taxon>Glaciecola</taxon>
    </lineage>
</organism>
<dbReference type="RefSeq" id="WP_311368168.1">
    <property type="nucleotide sequence ID" value="NZ_JAVRHX010000001.1"/>
</dbReference>
<keyword evidence="4" id="KW-1185">Reference proteome</keyword>
<feature type="transmembrane region" description="Helical" evidence="1">
    <location>
        <begin position="6"/>
        <end position="22"/>
    </location>
</feature>
<keyword evidence="1" id="KW-1133">Transmembrane helix</keyword>
<feature type="transmembrane region" description="Helical" evidence="1">
    <location>
        <begin position="236"/>
        <end position="254"/>
    </location>
</feature>
<reference evidence="3 4" key="1">
    <citation type="submission" date="2023-09" db="EMBL/GenBank/DDBJ databases">
        <authorList>
            <person name="Rey-Velasco X."/>
        </authorList>
    </citation>
    <scope>NUCLEOTIDE SEQUENCE [LARGE SCALE GENOMIC DNA]</scope>
    <source>
        <strain evidence="3 4">P117</strain>
    </source>
</reference>
<proteinExistence type="predicted"/>
<feature type="transmembrane region" description="Helical" evidence="1">
    <location>
        <begin position="34"/>
        <end position="55"/>
    </location>
</feature>
<feature type="transmembrane region" description="Helical" evidence="1">
    <location>
        <begin position="61"/>
        <end position="82"/>
    </location>
</feature>
<accession>A0ABU2ZQ01</accession>
<name>A0ABU2ZQ01_9ALTE</name>
<protein>
    <submittedName>
        <fullName evidence="3">Cytochrome c biogenesis protein CcsA</fullName>
    </submittedName>
</protein>
<feature type="transmembrane region" description="Helical" evidence="1">
    <location>
        <begin position="127"/>
        <end position="154"/>
    </location>
</feature>
<evidence type="ECO:0000313" key="3">
    <source>
        <dbReference type="EMBL" id="MDT0594708.1"/>
    </source>
</evidence>
<feature type="transmembrane region" description="Helical" evidence="1">
    <location>
        <begin position="175"/>
        <end position="198"/>
    </location>
</feature>
<evidence type="ECO:0000259" key="2">
    <source>
        <dbReference type="Pfam" id="PF01578"/>
    </source>
</evidence>
<feature type="transmembrane region" description="Helical" evidence="1">
    <location>
        <begin position="210"/>
        <end position="229"/>
    </location>
</feature>
<feature type="transmembrane region" description="Helical" evidence="1">
    <location>
        <begin position="89"/>
        <end position="107"/>
    </location>
</feature>
<dbReference type="InterPro" id="IPR002541">
    <property type="entry name" value="Cyt_c_assembly"/>
</dbReference>
<dbReference type="EMBL" id="JAVRHX010000001">
    <property type="protein sequence ID" value="MDT0594708.1"/>
    <property type="molecule type" value="Genomic_DNA"/>
</dbReference>
<keyword evidence="1" id="KW-0812">Transmembrane</keyword>
<sequence length="264" mass="29264">MIQVLFVVTIACYFAAGFLYLKQFFKHSVALVKYSYPLTMLALVGHLTMLAIAVQESSSEQLSLSFVASMLAWLVTLTMFIANRLIKNLLFLPLVCVASVFVISIDFSLPNTTGIHVDMSIGLISHILLSLVAYGVLGICLLYASQLAYINYQLKIKSQVMLQGHMPALMSVEKIMIKLMVLGSVILLSALLSGFIFVPDMFADGYAHKTVLSTLAMLTYAICILFHYTKGLKARILVIFNIVGIFLLSLGYFGSRFVKEYLLN</sequence>
<dbReference type="PANTHER" id="PTHR38034">
    <property type="entry name" value="INNER MEMBRANE PROTEIN YPJD"/>
    <property type="match status" value="1"/>
</dbReference>
<gene>
    <name evidence="3" type="primary">ccsA</name>
    <name evidence="3" type="ORF">RM552_07650</name>
</gene>
<evidence type="ECO:0000256" key="1">
    <source>
        <dbReference type="SAM" id="Phobius"/>
    </source>
</evidence>
<comment type="caution">
    <text evidence="3">The sequence shown here is derived from an EMBL/GenBank/DDBJ whole genome shotgun (WGS) entry which is preliminary data.</text>
</comment>
<keyword evidence="1" id="KW-0472">Membrane</keyword>
<feature type="domain" description="Cytochrome c assembly protein" evidence="2">
    <location>
        <begin position="41"/>
        <end position="262"/>
    </location>
</feature>